<protein>
    <submittedName>
        <fullName evidence="1">Uncharacterized protein</fullName>
    </submittedName>
</protein>
<dbReference type="EMBL" id="BOPG01000047">
    <property type="protein sequence ID" value="GIJ59590.1"/>
    <property type="molecule type" value="Genomic_DNA"/>
</dbReference>
<gene>
    <name evidence="1" type="ORF">Vau01_071060</name>
</gene>
<evidence type="ECO:0000313" key="2">
    <source>
        <dbReference type="Proteomes" id="UP000612585"/>
    </source>
</evidence>
<dbReference type="Proteomes" id="UP000612585">
    <property type="component" value="Unassembled WGS sequence"/>
</dbReference>
<keyword evidence="2" id="KW-1185">Reference proteome</keyword>
<organism evidence="1 2">
    <name type="scientific">Virgisporangium aurantiacum</name>
    <dbReference type="NCBI Taxonomy" id="175570"/>
    <lineage>
        <taxon>Bacteria</taxon>
        <taxon>Bacillati</taxon>
        <taxon>Actinomycetota</taxon>
        <taxon>Actinomycetes</taxon>
        <taxon>Micromonosporales</taxon>
        <taxon>Micromonosporaceae</taxon>
        <taxon>Virgisporangium</taxon>
    </lineage>
</organism>
<proteinExistence type="predicted"/>
<dbReference type="AlphaFoldDB" id="A0A8J4E297"/>
<name>A0A8J4E297_9ACTN</name>
<accession>A0A8J4E297</accession>
<sequence>MDARRACVVRRASGILRTVPRVRVIDTGETPHQSDVFASWSAGHSAFLRTIVLEQLGRVFVLEPSSSLQINGRRFEVVWDGLVDETGRRYRRADHRALLCAAASRDESASRGLTDVERAAGVREVRQVSSCADRDALRPLIARLADQVVRRTSRVLAKGSGHLTRLRIASHVRRLIRSAIARLLPICRQQRVEEQPEALTHQHVVDQYRIRGPNRARKTTSMTPFALVFREFATA</sequence>
<comment type="caution">
    <text evidence="1">The sequence shown here is derived from an EMBL/GenBank/DDBJ whole genome shotgun (WGS) entry which is preliminary data.</text>
</comment>
<reference evidence="1" key="1">
    <citation type="submission" date="2021-01" db="EMBL/GenBank/DDBJ databases">
        <title>Whole genome shotgun sequence of Virgisporangium aurantiacum NBRC 16421.</title>
        <authorList>
            <person name="Komaki H."/>
            <person name="Tamura T."/>
        </authorList>
    </citation>
    <scope>NUCLEOTIDE SEQUENCE</scope>
    <source>
        <strain evidence="1">NBRC 16421</strain>
    </source>
</reference>
<evidence type="ECO:0000313" key="1">
    <source>
        <dbReference type="EMBL" id="GIJ59590.1"/>
    </source>
</evidence>